<dbReference type="InterPro" id="IPR000582">
    <property type="entry name" value="Acyl-CoA-binding_protein"/>
</dbReference>
<evidence type="ECO:0000313" key="8">
    <source>
        <dbReference type="Proteomes" id="UP001295423"/>
    </source>
</evidence>
<keyword evidence="8" id="KW-1185">Reference proteome</keyword>
<feature type="transmembrane region" description="Helical" evidence="4">
    <location>
        <begin position="300"/>
        <end position="319"/>
    </location>
</feature>
<comment type="similarity">
    <text evidence="1">Belongs to the ACBP family.</text>
</comment>
<feature type="region of interest" description="Disordered" evidence="3">
    <location>
        <begin position="92"/>
        <end position="122"/>
    </location>
</feature>
<dbReference type="Proteomes" id="UP001295423">
    <property type="component" value="Unassembled WGS sequence"/>
</dbReference>
<organism evidence="7 8">
    <name type="scientific">Cylindrotheca closterium</name>
    <dbReference type="NCBI Taxonomy" id="2856"/>
    <lineage>
        <taxon>Eukaryota</taxon>
        <taxon>Sar</taxon>
        <taxon>Stramenopiles</taxon>
        <taxon>Ochrophyta</taxon>
        <taxon>Bacillariophyta</taxon>
        <taxon>Bacillariophyceae</taxon>
        <taxon>Bacillariophycidae</taxon>
        <taxon>Bacillariales</taxon>
        <taxon>Bacillariaceae</taxon>
        <taxon>Cylindrotheca</taxon>
    </lineage>
</organism>
<feature type="domain" description="ACB" evidence="5">
    <location>
        <begin position="1"/>
        <end position="93"/>
    </location>
</feature>
<sequence length="348" mass="37950">MSDRDIAATFRQKVVFMKSWKPASMPSNRDRLELYALHKQSVSSDAPSSFPNSASAAEKAKYNAWRTKSGLSATEAMKLYLQESDRQIRVYGSSSNNNNNNIKQATNGPSAIRSSSASIASEDSTVSTPRGIAAIPLLCAAANESRTAYLRRISQTPSDAAWWARQEALCGENPSSVFAFPESLVIFLAKQVEALSLASGNNVIRAFLWPLHNSLLSLWIMAIASITLFDGVLKILKVLVWGARRTGISLSLIWKDLNLLVSSVHAACEPQQAITCRLVGLGLLPATYTVSLLDKGFPSVTLASVGLVALLTMNLWYFVFLLPWAGFWMLWFSVLAGFSFAVIEFAGA</sequence>
<keyword evidence="4" id="KW-0812">Transmembrane</keyword>
<dbReference type="Gene3D" id="1.20.80.10">
    <property type="match status" value="1"/>
</dbReference>
<keyword evidence="4" id="KW-1133">Transmembrane helix</keyword>
<dbReference type="AlphaFoldDB" id="A0AAD2PUT8"/>
<dbReference type="PROSITE" id="PS51228">
    <property type="entry name" value="ACB_2"/>
    <property type="match status" value="1"/>
</dbReference>
<evidence type="ECO:0000313" key="7">
    <source>
        <dbReference type="EMBL" id="CAJ1951786.1"/>
    </source>
</evidence>
<feature type="transmembrane region" description="Helical" evidence="4">
    <location>
        <begin position="325"/>
        <end position="346"/>
    </location>
</feature>
<dbReference type="SUPFAM" id="SSF47027">
    <property type="entry name" value="Acyl-CoA binding protein"/>
    <property type="match status" value="1"/>
</dbReference>
<dbReference type="PANTHER" id="PTHR23310:SF62">
    <property type="entry name" value="ACYL-COA BINDING PROTEIN 1, ISOFORM A"/>
    <property type="match status" value="1"/>
</dbReference>
<evidence type="ECO:0000256" key="4">
    <source>
        <dbReference type="SAM" id="Phobius"/>
    </source>
</evidence>
<dbReference type="InterPro" id="IPR035984">
    <property type="entry name" value="Acyl-CoA-binding_sf"/>
</dbReference>
<proteinExistence type="inferred from homology"/>
<feature type="compositionally biased region" description="Low complexity" evidence="3">
    <location>
        <begin position="110"/>
        <end position="121"/>
    </location>
</feature>
<keyword evidence="4" id="KW-0472">Membrane</keyword>
<accession>A0AAD2PUT8</accession>
<dbReference type="GO" id="GO:0006631">
    <property type="term" value="P:fatty acid metabolic process"/>
    <property type="evidence" value="ECO:0007669"/>
    <property type="project" value="TreeGrafter"/>
</dbReference>
<gene>
    <name evidence="6" type="ORF">CYCCA115_LOCUS10901</name>
    <name evidence="7" type="ORF">CYCCA115_LOCUS13237</name>
</gene>
<dbReference type="PANTHER" id="PTHR23310">
    <property type="entry name" value="ACYL-COA-BINDING PROTEIN, ACBP"/>
    <property type="match status" value="1"/>
</dbReference>
<evidence type="ECO:0000256" key="2">
    <source>
        <dbReference type="ARBA" id="ARBA00023121"/>
    </source>
</evidence>
<evidence type="ECO:0000313" key="6">
    <source>
        <dbReference type="EMBL" id="CAJ1946924.1"/>
    </source>
</evidence>
<name>A0AAD2PUT8_9STRA</name>
<dbReference type="EMBL" id="CAKOGP040001792">
    <property type="protein sequence ID" value="CAJ1951786.1"/>
    <property type="molecule type" value="Genomic_DNA"/>
</dbReference>
<comment type="caution">
    <text evidence="7">The sequence shown here is derived from an EMBL/GenBank/DDBJ whole genome shotgun (WGS) entry which is preliminary data.</text>
</comment>
<dbReference type="GO" id="GO:0000062">
    <property type="term" value="F:fatty-acyl-CoA binding"/>
    <property type="evidence" value="ECO:0007669"/>
    <property type="project" value="InterPro"/>
</dbReference>
<dbReference type="EMBL" id="CAKOGP040001718">
    <property type="protein sequence ID" value="CAJ1946924.1"/>
    <property type="molecule type" value="Genomic_DNA"/>
</dbReference>
<evidence type="ECO:0000256" key="3">
    <source>
        <dbReference type="SAM" id="MobiDB-lite"/>
    </source>
</evidence>
<feature type="transmembrane region" description="Helical" evidence="4">
    <location>
        <begin position="216"/>
        <end position="236"/>
    </location>
</feature>
<dbReference type="Pfam" id="PF00887">
    <property type="entry name" value="ACBP"/>
    <property type="match status" value="1"/>
</dbReference>
<keyword evidence="2" id="KW-0446">Lipid-binding</keyword>
<protein>
    <recommendedName>
        <fullName evidence="5">ACB domain-containing protein</fullName>
    </recommendedName>
</protein>
<reference evidence="7" key="1">
    <citation type="submission" date="2023-08" db="EMBL/GenBank/DDBJ databases">
        <authorList>
            <person name="Audoor S."/>
            <person name="Bilcke G."/>
        </authorList>
    </citation>
    <scope>NUCLEOTIDE SEQUENCE</scope>
</reference>
<dbReference type="InterPro" id="IPR014352">
    <property type="entry name" value="FERM/acyl-CoA-bd_prot_sf"/>
</dbReference>
<evidence type="ECO:0000259" key="5">
    <source>
        <dbReference type="PROSITE" id="PS51228"/>
    </source>
</evidence>
<evidence type="ECO:0000256" key="1">
    <source>
        <dbReference type="ARBA" id="ARBA00005567"/>
    </source>
</evidence>